<dbReference type="AlphaFoldDB" id="A0A1N7MUY8"/>
<dbReference type="PANTHER" id="PTHR33343">
    <property type="entry name" value="54S RIBOSOMAL PROTEIN BL35M"/>
    <property type="match status" value="1"/>
</dbReference>
<dbReference type="PANTHER" id="PTHR33343:SF1">
    <property type="entry name" value="LARGE RIBOSOMAL SUBUNIT PROTEIN BL35M"/>
    <property type="match status" value="1"/>
</dbReference>
<organism evidence="7 8">
    <name type="scientific">Insolitispirillum peregrinum</name>
    <dbReference type="NCBI Taxonomy" id="80876"/>
    <lineage>
        <taxon>Bacteria</taxon>
        <taxon>Pseudomonadati</taxon>
        <taxon>Pseudomonadota</taxon>
        <taxon>Alphaproteobacteria</taxon>
        <taxon>Rhodospirillales</taxon>
        <taxon>Novispirillaceae</taxon>
        <taxon>Insolitispirillum</taxon>
    </lineage>
</organism>
<accession>A0A1N7MUY8</accession>
<evidence type="ECO:0000256" key="1">
    <source>
        <dbReference type="ARBA" id="ARBA00006598"/>
    </source>
</evidence>
<evidence type="ECO:0000313" key="8">
    <source>
        <dbReference type="Proteomes" id="UP000185678"/>
    </source>
</evidence>
<dbReference type="PROSITE" id="PS00936">
    <property type="entry name" value="RIBOSOMAL_L35"/>
    <property type="match status" value="1"/>
</dbReference>
<evidence type="ECO:0000256" key="5">
    <source>
        <dbReference type="HAMAP-Rule" id="MF_00514"/>
    </source>
</evidence>
<dbReference type="SUPFAM" id="SSF143034">
    <property type="entry name" value="L35p-like"/>
    <property type="match status" value="1"/>
</dbReference>
<dbReference type="NCBIfam" id="TIGR00001">
    <property type="entry name" value="rpmI_bact"/>
    <property type="match status" value="1"/>
</dbReference>
<name>A0A1N7MUY8_9PROT</name>
<dbReference type="FunFam" id="4.10.410.60:FF:000001">
    <property type="entry name" value="50S ribosomal protein L35"/>
    <property type="match status" value="1"/>
</dbReference>
<dbReference type="InterPro" id="IPR018265">
    <property type="entry name" value="Ribosomal_bL35_CS"/>
</dbReference>
<evidence type="ECO:0000256" key="2">
    <source>
        <dbReference type="ARBA" id="ARBA00022980"/>
    </source>
</evidence>
<dbReference type="STRING" id="80876.SAMN05421779_104374"/>
<dbReference type="PRINTS" id="PR00064">
    <property type="entry name" value="RIBOSOMALL35"/>
</dbReference>
<gene>
    <name evidence="5" type="primary">rpmI</name>
    <name evidence="7" type="ORF">SAMN05421779_104374</name>
</gene>
<dbReference type="RefSeq" id="WP_076400795.1">
    <property type="nucleotide sequence ID" value="NZ_FTOA01000004.1"/>
</dbReference>
<evidence type="ECO:0000256" key="4">
    <source>
        <dbReference type="ARBA" id="ARBA00071664"/>
    </source>
</evidence>
<dbReference type="InterPro" id="IPR021137">
    <property type="entry name" value="Ribosomal_bL35-like"/>
</dbReference>
<keyword evidence="3 5" id="KW-0687">Ribonucleoprotein</keyword>
<sequence>MPKMKTKSAAKKRFRLTGTGKVRANVAYKRHMMRNKPKQMKRQARGTMILNDCDARIVKLYLHG</sequence>
<evidence type="ECO:0000256" key="3">
    <source>
        <dbReference type="ARBA" id="ARBA00023274"/>
    </source>
</evidence>
<dbReference type="HAMAP" id="MF_00514">
    <property type="entry name" value="Ribosomal_bL35"/>
    <property type="match status" value="1"/>
</dbReference>
<dbReference type="InterPro" id="IPR001706">
    <property type="entry name" value="Ribosomal_bL35"/>
</dbReference>
<keyword evidence="2 5" id="KW-0689">Ribosomal protein</keyword>
<dbReference type="Proteomes" id="UP000185678">
    <property type="component" value="Unassembled WGS sequence"/>
</dbReference>
<dbReference type="Pfam" id="PF01632">
    <property type="entry name" value="Ribosomal_L35p"/>
    <property type="match status" value="1"/>
</dbReference>
<dbReference type="OrthoDB" id="9804851at2"/>
<dbReference type="GO" id="GO:0006412">
    <property type="term" value="P:translation"/>
    <property type="evidence" value="ECO:0007669"/>
    <property type="project" value="UniProtKB-UniRule"/>
</dbReference>
<evidence type="ECO:0000256" key="6">
    <source>
        <dbReference type="RuleBase" id="RU000568"/>
    </source>
</evidence>
<dbReference type="Gene3D" id="4.10.410.60">
    <property type="match status" value="1"/>
</dbReference>
<comment type="similarity">
    <text evidence="1 5 6">Belongs to the bacterial ribosomal protein bL35 family.</text>
</comment>
<dbReference type="EMBL" id="FTOA01000004">
    <property type="protein sequence ID" value="SIS89900.1"/>
    <property type="molecule type" value="Genomic_DNA"/>
</dbReference>
<dbReference type="GO" id="GO:0003735">
    <property type="term" value="F:structural constituent of ribosome"/>
    <property type="evidence" value="ECO:0007669"/>
    <property type="project" value="InterPro"/>
</dbReference>
<dbReference type="InterPro" id="IPR037229">
    <property type="entry name" value="Ribosomal_bL35_sf"/>
</dbReference>
<dbReference type="GO" id="GO:0022625">
    <property type="term" value="C:cytosolic large ribosomal subunit"/>
    <property type="evidence" value="ECO:0007669"/>
    <property type="project" value="TreeGrafter"/>
</dbReference>
<proteinExistence type="inferred from homology"/>
<keyword evidence="8" id="KW-1185">Reference proteome</keyword>
<evidence type="ECO:0000313" key="7">
    <source>
        <dbReference type="EMBL" id="SIS89900.1"/>
    </source>
</evidence>
<reference evidence="7 8" key="1">
    <citation type="submission" date="2017-01" db="EMBL/GenBank/DDBJ databases">
        <authorList>
            <person name="Mah S.A."/>
            <person name="Swanson W.J."/>
            <person name="Moy G.W."/>
            <person name="Vacquier V.D."/>
        </authorList>
    </citation>
    <scope>NUCLEOTIDE SEQUENCE [LARGE SCALE GENOMIC DNA]</scope>
    <source>
        <strain evidence="7 8">DSM 11589</strain>
    </source>
</reference>
<protein>
    <recommendedName>
        <fullName evidence="4 5">Large ribosomal subunit protein bL35</fullName>
    </recommendedName>
</protein>